<reference evidence="5" key="1">
    <citation type="journal article" date="2020" name="mSystems">
        <title>Genome- and Community-Level Interaction Insights into Carbon Utilization and Element Cycling Functions of Hydrothermarchaeota in Hydrothermal Sediment.</title>
        <authorList>
            <person name="Zhou Z."/>
            <person name="Liu Y."/>
            <person name="Xu W."/>
            <person name="Pan J."/>
            <person name="Luo Z.H."/>
            <person name="Li M."/>
        </authorList>
    </citation>
    <scope>NUCLEOTIDE SEQUENCE</scope>
    <source>
        <strain evidence="5">SpSt-997</strain>
    </source>
</reference>
<keyword evidence="3" id="KW-0560">Oxidoreductase</keyword>
<dbReference type="InterPro" id="IPR036318">
    <property type="entry name" value="FAD-bd_PCMH-like_sf"/>
</dbReference>
<evidence type="ECO:0000313" key="5">
    <source>
        <dbReference type="EMBL" id="HGC43689.1"/>
    </source>
</evidence>
<name>A0A8J4HB86_9PROT</name>
<dbReference type="Gene3D" id="3.30.43.10">
    <property type="entry name" value="Uridine Diphospho-n-acetylenolpyruvylglucosamine Reductase, domain 2"/>
    <property type="match status" value="1"/>
</dbReference>
<evidence type="ECO:0000259" key="4">
    <source>
        <dbReference type="PROSITE" id="PS51387"/>
    </source>
</evidence>
<dbReference type="EMBL" id="DTQM01000205">
    <property type="protein sequence ID" value="HGC43689.1"/>
    <property type="molecule type" value="Genomic_DNA"/>
</dbReference>
<dbReference type="Pfam" id="PF03450">
    <property type="entry name" value="CO_deh_flav_C"/>
    <property type="match status" value="1"/>
</dbReference>
<dbReference type="InterPro" id="IPR005107">
    <property type="entry name" value="CO_DH_flav_C"/>
</dbReference>
<dbReference type="Gene3D" id="3.30.390.50">
    <property type="entry name" value="CO dehydrogenase flavoprotein, C-terminal domain"/>
    <property type="match status" value="1"/>
</dbReference>
<evidence type="ECO:0000256" key="2">
    <source>
        <dbReference type="ARBA" id="ARBA00022827"/>
    </source>
</evidence>
<dbReference type="Pfam" id="PF00941">
    <property type="entry name" value="FAD_binding_5"/>
    <property type="match status" value="1"/>
</dbReference>
<dbReference type="InterPro" id="IPR016166">
    <property type="entry name" value="FAD-bd_PCMH"/>
</dbReference>
<dbReference type="InterPro" id="IPR051312">
    <property type="entry name" value="Diverse_Substr_Oxidored"/>
</dbReference>
<organism evidence="5">
    <name type="scientific">Acidicaldus sp</name>
    <dbReference type="NCBI Taxonomy" id="1872105"/>
    <lineage>
        <taxon>Bacteria</taxon>
        <taxon>Pseudomonadati</taxon>
        <taxon>Pseudomonadota</taxon>
        <taxon>Alphaproteobacteria</taxon>
        <taxon>Acetobacterales</taxon>
        <taxon>Acetobacteraceae</taxon>
        <taxon>Acidicaldus</taxon>
    </lineage>
</organism>
<feature type="domain" description="FAD-binding PCMH-type" evidence="4">
    <location>
        <begin position="1"/>
        <end position="169"/>
    </location>
</feature>
<dbReference type="SMART" id="SM01092">
    <property type="entry name" value="CO_deh_flav_C"/>
    <property type="match status" value="1"/>
</dbReference>
<dbReference type="PROSITE" id="PS51387">
    <property type="entry name" value="FAD_PCMH"/>
    <property type="match status" value="1"/>
</dbReference>
<dbReference type="GO" id="GO:0016491">
    <property type="term" value="F:oxidoreductase activity"/>
    <property type="evidence" value="ECO:0007669"/>
    <property type="project" value="UniProtKB-KW"/>
</dbReference>
<dbReference type="GO" id="GO:0071949">
    <property type="term" value="F:FAD binding"/>
    <property type="evidence" value="ECO:0007669"/>
    <property type="project" value="InterPro"/>
</dbReference>
<dbReference type="SUPFAM" id="SSF55447">
    <property type="entry name" value="CO dehydrogenase flavoprotein C-terminal domain-like"/>
    <property type="match status" value="1"/>
</dbReference>
<dbReference type="PANTHER" id="PTHR42659">
    <property type="entry name" value="XANTHINE DEHYDROGENASE SUBUNIT C-RELATED"/>
    <property type="match status" value="1"/>
</dbReference>
<comment type="caution">
    <text evidence="5">The sequence shown here is derived from an EMBL/GenBank/DDBJ whole genome shotgun (WGS) entry which is preliminary data.</text>
</comment>
<keyword evidence="2" id="KW-0274">FAD</keyword>
<dbReference type="SUPFAM" id="SSF56176">
    <property type="entry name" value="FAD-binding/transporter-associated domain-like"/>
    <property type="match status" value="1"/>
</dbReference>
<dbReference type="InterPro" id="IPR016167">
    <property type="entry name" value="FAD-bd_PCMH_sub1"/>
</dbReference>
<dbReference type="InterPro" id="IPR002346">
    <property type="entry name" value="Mopterin_DH_FAD-bd"/>
</dbReference>
<sequence length="282" mass="29803">MASYLRPTALSEALAELARRPCVLLAGGTDFYPARGRLTRDEDVLDITALAELRAIRITPEEIWIPALATWREIAEAPLPPACAGLQQAARAIGGEPVQNAATLIGNLCNASPAADGVPNCLALDATVELASQARRRRLALADFILGNRRNARAPDELVLGLSIPLPPRPARGVFEKLGARAYLVISIVMVAVVARFLPDGRIAEARAAVGACGDRARRLPALEAALAGNRPDPALVASTHLAVLDPIDDVRASAAYRRIAALALLRRAVAALAPDRERPAA</sequence>
<keyword evidence="1" id="KW-0285">Flavoprotein</keyword>
<dbReference type="Gene3D" id="3.30.465.10">
    <property type="match status" value="1"/>
</dbReference>
<dbReference type="InterPro" id="IPR036683">
    <property type="entry name" value="CO_DH_flav_C_dom_sf"/>
</dbReference>
<dbReference type="InterPro" id="IPR016169">
    <property type="entry name" value="FAD-bd_PCMH_sub2"/>
</dbReference>
<proteinExistence type="predicted"/>
<accession>A0A8J4HB86</accession>
<protein>
    <submittedName>
        <fullName evidence="5">Xanthine dehydrogenase family protein subunit M</fullName>
    </submittedName>
</protein>
<evidence type="ECO:0000256" key="1">
    <source>
        <dbReference type="ARBA" id="ARBA00022630"/>
    </source>
</evidence>
<dbReference type="AlphaFoldDB" id="A0A8J4HB86"/>
<dbReference type="PANTHER" id="PTHR42659:SF2">
    <property type="entry name" value="XANTHINE DEHYDROGENASE SUBUNIT C-RELATED"/>
    <property type="match status" value="1"/>
</dbReference>
<gene>
    <name evidence="5" type="ORF">ENY07_10785</name>
</gene>
<evidence type="ECO:0000256" key="3">
    <source>
        <dbReference type="ARBA" id="ARBA00023002"/>
    </source>
</evidence>